<proteinExistence type="predicted"/>
<dbReference type="AlphaFoldDB" id="A0A4Y8LHQ9"/>
<evidence type="ECO:0000313" key="3">
    <source>
        <dbReference type="Proteomes" id="UP000297776"/>
    </source>
</evidence>
<dbReference type="SUPFAM" id="SSF55729">
    <property type="entry name" value="Acyl-CoA N-acyltransferases (Nat)"/>
    <property type="match status" value="1"/>
</dbReference>
<reference evidence="2 3" key="1">
    <citation type="submission" date="2019-03" db="EMBL/GenBank/DDBJ databases">
        <authorList>
            <person name="Yang Y."/>
        </authorList>
    </citation>
    <scope>NUCLEOTIDE SEQUENCE [LARGE SCALE GENOMIC DNA]</scope>
    <source>
        <strain evidence="2 3">ASL-1</strain>
    </source>
</reference>
<dbReference type="CDD" id="cd04301">
    <property type="entry name" value="NAT_SF"/>
    <property type="match status" value="1"/>
</dbReference>
<dbReference type="PANTHER" id="PTHR43415">
    <property type="entry name" value="SPERMIDINE N(1)-ACETYLTRANSFERASE"/>
    <property type="match status" value="1"/>
</dbReference>
<dbReference type="InterPro" id="IPR016181">
    <property type="entry name" value="Acyl_CoA_acyltransferase"/>
</dbReference>
<dbReference type="Pfam" id="PF00583">
    <property type="entry name" value="Acetyltransf_1"/>
    <property type="match status" value="1"/>
</dbReference>
<dbReference type="Proteomes" id="UP000297776">
    <property type="component" value="Unassembled WGS sequence"/>
</dbReference>
<name>A0A4Y8LHQ9_9BACL</name>
<dbReference type="EMBL" id="SORX01000003">
    <property type="protein sequence ID" value="TFE02360.1"/>
    <property type="molecule type" value="Genomic_DNA"/>
</dbReference>
<dbReference type="InterPro" id="IPR000182">
    <property type="entry name" value="GNAT_dom"/>
</dbReference>
<keyword evidence="2" id="KW-0808">Transferase</keyword>
<feature type="domain" description="N-acetyltransferase" evidence="1">
    <location>
        <begin position="5"/>
        <end position="170"/>
    </location>
</feature>
<dbReference type="OrthoDB" id="9802340at2"/>
<sequence length="170" mass="19646">MDQKVVIRHAKEQDAEGLRNHVKQVLTENSDKMGTSLSEFKVTIDEEREWIRSHEERGVVLVAVIEDHIIGMLNFRLSSLKKFSHQGLFGMSVQEGYTNQGTGRKLLESLFDWAKQDGRVEKISLEVFANNERAIHLYGDMGFNEEGRKLKHVRFGPDHYEDELIMGKFI</sequence>
<accession>A0A4Y8LHQ9</accession>
<evidence type="ECO:0000259" key="1">
    <source>
        <dbReference type="PROSITE" id="PS51186"/>
    </source>
</evidence>
<dbReference type="PANTHER" id="PTHR43415:SF3">
    <property type="entry name" value="GNAT-FAMILY ACETYLTRANSFERASE"/>
    <property type="match status" value="1"/>
</dbReference>
<dbReference type="GO" id="GO:0016747">
    <property type="term" value="F:acyltransferase activity, transferring groups other than amino-acyl groups"/>
    <property type="evidence" value="ECO:0007669"/>
    <property type="project" value="InterPro"/>
</dbReference>
<evidence type="ECO:0000313" key="2">
    <source>
        <dbReference type="EMBL" id="TFE02360.1"/>
    </source>
</evidence>
<keyword evidence="3" id="KW-1185">Reference proteome</keyword>
<dbReference type="Gene3D" id="3.40.630.30">
    <property type="match status" value="1"/>
</dbReference>
<comment type="caution">
    <text evidence="2">The sequence shown here is derived from an EMBL/GenBank/DDBJ whole genome shotgun (WGS) entry which is preliminary data.</text>
</comment>
<dbReference type="RefSeq" id="WP_134381058.1">
    <property type="nucleotide sequence ID" value="NZ_SORX01000003.1"/>
</dbReference>
<dbReference type="PROSITE" id="PS51186">
    <property type="entry name" value="GNAT"/>
    <property type="match status" value="1"/>
</dbReference>
<gene>
    <name evidence="2" type="ORF">E2626_07210</name>
</gene>
<organism evidence="2 3">
    <name type="scientific">Jeotgalibacillus salarius</name>
    <dbReference type="NCBI Taxonomy" id="546023"/>
    <lineage>
        <taxon>Bacteria</taxon>
        <taxon>Bacillati</taxon>
        <taxon>Bacillota</taxon>
        <taxon>Bacilli</taxon>
        <taxon>Bacillales</taxon>
        <taxon>Caryophanaceae</taxon>
        <taxon>Jeotgalibacillus</taxon>
    </lineage>
</organism>
<protein>
    <submittedName>
        <fullName evidence="2">GNAT family N-acetyltransferase</fullName>
    </submittedName>
</protein>